<dbReference type="SMART" id="SM00268">
    <property type="entry name" value="ACTIN"/>
    <property type="match status" value="1"/>
</dbReference>
<dbReference type="InterPro" id="IPR043129">
    <property type="entry name" value="ATPase_NBD"/>
</dbReference>
<dbReference type="SUPFAM" id="SSF53067">
    <property type="entry name" value="Actin-like ATPase domain"/>
    <property type="match status" value="1"/>
</dbReference>
<evidence type="ECO:0008006" key="3">
    <source>
        <dbReference type="Google" id="ProtNLM"/>
    </source>
</evidence>
<comment type="similarity">
    <text evidence="1">Belongs to the actin family.</text>
</comment>
<dbReference type="Gene3D" id="3.90.640.10">
    <property type="entry name" value="Actin, Chain A, domain 4"/>
    <property type="match status" value="1"/>
</dbReference>
<proteinExistence type="inferred from homology"/>
<dbReference type="Pfam" id="PF00022">
    <property type="entry name" value="Actin"/>
    <property type="match status" value="1"/>
</dbReference>
<dbReference type="Gene3D" id="3.30.420.40">
    <property type="match status" value="2"/>
</dbReference>
<reference evidence="2" key="1">
    <citation type="journal article" date="2020" name="J. Eukaryot. Microbiol.">
        <title>De novo Sequencing, Assembly and Annotation of the Transcriptome for the Free-Living Testate Amoeba Arcella intermedia.</title>
        <authorList>
            <person name="Ribeiro G.M."/>
            <person name="Porfirio-Sousa A.L."/>
            <person name="Maurer-Alcala X.X."/>
            <person name="Katz L.A."/>
            <person name="Lahr D.J.G."/>
        </authorList>
    </citation>
    <scope>NUCLEOTIDE SEQUENCE</scope>
</reference>
<name>A0A6B2LJL7_9EUKA</name>
<dbReference type="FunFam" id="3.90.640.10:FF:000007">
    <property type="entry name" value="Actin like 7B"/>
    <property type="match status" value="1"/>
</dbReference>
<dbReference type="GO" id="GO:0016192">
    <property type="term" value="P:vesicle-mediated transport"/>
    <property type="evidence" value="ECO:0007669"/>
    <property type="project" value="UniProtKB-ARBA"/>
</dbReference>
<dbReference type="GO" id="GO:0005856">
    <property type="term" value="C:cytoskeleton"/>
    <property type="evidence" value="ECO:0007669"/>
    <property type="project" value="UniProtKB-ARBA"/>
</dbReference>
<protein>
    <recommendedName>
        <fullName evidence="3">Actin</fullName>
    </recommendedName>
</protein>
<dbReference type="InterPro" id="IPR004000">
    <property type="entry name" value="Actin"/>
</dbReference>
<dbReference type="PANTHER" id="PTHR11937">
    <property type="entry name" value="ACTIN"/>
    <property type="match status" value="1"/>
</dbReference>
<sequence length="195" mass="21963">MDLAGSDLTRYLRQILKESHPSPSFLPHPSTIRDIKEQLCYVTPNQLHKMHKPPTIEKTYKLPSGQEITLGTERSRCPEVLFSPSYIGYECSGVHESIYYSISLSDSHIRRDLYRNIVLTGGSTMFAGFAERIEREVRVLGYDAVGIEVVAPPGRNYLSWVGGSVLASLPTFHDMWISSAEYDESGPPIVHKKCF</sequence>
<organism evidence="2">
    <name type="scientific">Arcella intermedia</name>
    <dbReference type="NCBI Taxonomy" id="1963864"/>
    <lineage>
        <taxon>Eukaryota</taxon>
        <taxon>Amoebozoa</taxon>
        <taxon>Tubulinea</taxon>
        <taxon>Elardia</taxon>
        <taxon>Arcellinida</taxon>
        <taxon>Sphaerothecina</taxon>
        <taxon>Arcellidae</taxon>
        <taxon>Arcella</taxon>
    </lineage>
</organism>
<evidence type="ECO:0000256" key="1">
    <source>
        <dbReference type="RuleBase" id="RU000487"/>
    </source>
</evidence>
<evidence type="ECO:0000313" key="2">
    <source>
        <dbReference type="EMBL" id="NDV37001.1"/>
    </source>
</evidence>
<dbReference type="FunFam" id="3.30.420.40:FF:000058">
    <property type="entry name" value="Putative actin-related protein 5"/>
    <property type="match status" value="1"/>
</dbReference>
<accession>A0A6B2LJL7</accession>
<dbReference type="AlphaFoldDB" id="A0A6B2LJL7"/>
<dbReference type="EMBL" id="GIBP01008032">
    <property type="protein sequence ID" value="NDV37001.1"/>
    <property type="molecule type" value="Transcribed_RNA"/>
</dbReference>